<dbReference type="EMBL" id="CATQJA010002707">
    <property type="protein sequence ID" value="CAJ0586193.1"/>
    <property type="molecule type" value="Genomic_DNA"/>
</dbReference>
<name>A0AA36DEN5_9BILA</name>
<evidence type="ECO:0000313" key="8">
    <source>
        <dbReference type="Proteomes" id="UP001177023"/>
    </source>
</evidence>
<proteinExistence type="predicted"/>
<dbReference type="AlphaFoldDB" id="A0AA36DEN5"/>
<dbReference type="InterPro" id="IPR036259">
    <property type="entry name" value="MFS_trans_sf"/>
</dbReference>
<comment type="caution">
    <text evidence="7">The sequence shown here is derived from an EMBL/GenBank/DDBJ whole genome shotgun (WGS) entry which is preliminary data.</text>
</comment>
<keyword evidence="2" id="KW-0813">Transport</keyword>
<dbReference type="SUPFAM" id="SSF103473">
    <property type="entry name" value="MFS general substrate transporter"/>
    <property type="match status" value="1"/>
</dbReference>
<keyword evidence="3 6" id="KW-0812">Transmembrane</keyword>
<protein>
    <submittedName>
        <fullName evidence="7">Uncharacterized protein</fullName>
    </submittedName>
</protein>
<dbReference type="GO" id="GO:0016020">
    <property type="term" value="C:membrane"/>
    <property type="evidence" value="ECO:0007669"/>
    <property type="project" value="UniProtKB-SubCell"/>
</dbReference>
<dbReference type="PANTHER" id="PTHR23505:SF88">
    <property type="entry name" value="MAJOR FACILITATOR SUPERFAMILY (MFS) PROFILE DOMAIN-CONTAINING PROTEIN"/>
    <property type="match status" value="1"/>
</dbReference>
<evidence type="ECO:0000256" key="5">
    <source>
        <dbReference type="ARBA" id="ARBA00023136"/>
    </source>
</evidence>
<feature type="non-terminal residue" evidence="7">
    <location>
        <position position="1"/>
    </location>
</feature>
<keyword evidence="4 6" id="KW-1133">Transmembrane helix</keyword>
<dbReference type="PANTHER" id="PTHR23505">
    <property type="entry name" value="SPINSTER"/>
    <property type="match status" value="1"/>
</dbReference>
<comment type="subcellular location">
    <subcellularLocation>
        <location evidence="1">Membrane</location>
        <topology evidence="1">Multi-pass membrane protein</topology>
    </subcellularLocation>
</comment>
<organism evidence="7 8">
    <name type="scientific">Mesorhabditis spiculigera</name>
    <dbReference type="NCBI Taxonomy" id="96644"/>
    <lineage>
        <taxon>Eukaryota</taxon>
        <taxon>Metazoa</taxon>
        <taxon>Ecdysozoa</taxon>
        <taxon>Nematoda</taxon>
        <taxon>Chromadorea</taxon>
        <taxon>Rhabditida</taxon>
        <taxon>Rhabditina</taxon>
        <taxon>Rhabditomorpha</taxon>
        <taxon>Rhabditoidea</taxon>
        <taxon>Rhabditidae</taxon>
        <taxon>Mesorhabditinae</taxon>
        <taxon>Mesorhabditis</taxon>
    </lineage>
</organism>
<evidence type="ECO:0000256" key="6">
    <source>
        <dbReference type="SAM" id="Phobius"/>
    </source>
</evidence>
<evidence type="ECO:0000256" key="4">
    <source>
        <dbReference type="ARBA" id="ARBA00022989"/>
    </source>
</evidence>
<reference evidence="7" key="1">
    <citation type="submission" date="2023-06" db="EMBL/GenBank/DDBJ databases">
        <authorList>
            <person name="Delattre M."/>
        </authorList>
    </citation>
    <scope>NUCLEOTIDE SEQUENCE</scope>
    <source>
        <strain evidence="7">AF72</strain>
    </source>
</reference>
<evidence type="ECO:0000256" key="2">
    <source>
        <dbReference type="ARBA" id="ARBA00022448"/>
    </source>
</evidence>
<evidence type="ECO:0000256" key="1">
    <source>
        <dbReference type="ARBA" id="ARBA00004141"/>
    </source>
</evidence>
<accession>A0AA36DEN5</accession>
<evidence type="ECO:0000256" key="3">
    <source>
        <dbReference type="ARBA" id="ARBA00022692"/>
    </source>
</evidence>
<dbReference type="Proteomes" id="UP001177023">
    <property type="component" value="Unassembled WGS sequence"/>
</dbReference>
<keyword evidence="8" id="KW-1185">Reference proteome</keyword>
<evidence type="ECO:0000313" key="7">
    <source>
        <dbReference type="EMBL" id="CAJ0586193.1"/>
    </source>
</evidence>
<dbReference type="InterPro" id="IPR044770">
    <property type="entry name" value="MFS_spinster-like"/>
</dbReference>
<gene>
    <name evidence="7" type="ORF">MSPICULIGERA_LOCUS24200</name>
</gene>
<feature type="transmembrane region" description="Helical" evidence="6">
    <location>
        <begin position="75"/>
        <end position="98"/>
    </location>
</feature>
<sequence>MFITITGLSFNWAINVDLQMSVVVPWRRNSSNAWQILISHLFGDAAGPYLIGMLSDRFREHRDTPWDRFVSLRTAFYIPNAMCLLSVILFFVAALTVLRDQAIYRREMGLPDDPACPSSSRRKSQVSCISALKEKEAIEMSRRSISSR</sequence>
<keyword evidence="5 6" id="KW-0472">Membrane</keyword>